<dbReference type="InterPro" id="IPR024402">
    <property type="entry name" value="DUF2726"/>
</dbReference>
<name>A0A4R7KV05_9CLOT</name>
<dbReference type="SUPFAM" id="SSF57783">
    <property type="entry name" value="Zinc beta-ribbon"/>
    <property type="match status" value="1"/>
</dbReference>
<accession>A0A4R7KV05</accession>
<keyword evidence="3" id="KW-0413">Isomerase</keyword>
<keyword evidence="4" id="KW-1185">Reference proteome</keyword>
<sequence>MSLSDIFFVRRPDQNISYRNKIDRKHVDFLICSNDTLRPLAGAELDDTSHNKPDRVERDRFVNEVFKSAELKLIRFENKRTYTIQEVRERIDEIFAELSKEEVKTYAAVSSEKASVPTCPKCGIPMVLREEKKGDRAGEKFYGCSNFHKCREVVRY</sequence>
<feature type="domain" description="DUF2726" evidence="2">
    <location>
        <begin position="16"/>
        <end position="93"/>
    </location>
</feature>
<comment type="caution">
    <text evidence="3">The sequence shown here is derived from an EMBL/GenBank/DDBJ whole genome shotgun (WGS) entry which is preliminary data.</text>
</comment>
<dbReference type="AlphaFoldDB" id="A0A4R7KV05"/>
<dbReference type="Gene3D" id="3.40.960.10">
    <property type="entry name" value="VSR Endonuclease"/>
    <property type="match status" value="1"/>
</dbReference>
<dbReference type="GO" id="GO:0006265">
    <property type="term" value="P:DNA topological change"/>
    <property type="evidence" value="ECO:0007669"/>
    <property type="project" value="InterPro"/>
</dbReference>
<evidence type="ECO:0000313" key="3">
    <source>
        <dbReference type="EMBL" id="TDT63584.1"/>
    </source>
</evidence>
<evidence type="ECO:0000259" key="2">
    <source>
        <dbReference type="Pfam" id="PF10881"/>
    </source>
</evidence>
<reference evidence="3 4" key="1">
    <citation type="submission" date="2019-03" db="EMBL/GenBank/DDBJ databases">
        <title>Genomic Encyclopedia of Type Strains, Phase IV (KMG-IV): sequencing the most valuable type-strain genomes for metagenomic binning, comparative biology and taxonomic classification.</title>
        <authorList>
            <person name="Goeker M."/>
        </authorList>
    </citation>
    <scope>NUCLEOTIDE SEQUENCE [LARGE SCALE GENOMIC DNA]</scope>
    <source>
        <strain evidence="3 4">DSM 24455</strain>
    </source>
</reference>
<evidence type="ECO:0000259" key="1">
    <source>
        <dbReference type="Pfam" id="PF01396"/>
    </source>
</evidence>
<dbReference type="Gene3D" id="3.30.65.10">
    <property type="entry name" value="Bacterial Topoisomerase I, domain 1"/>
    <property type="match status" value="1"/>
</dbReference>
<dbReference type="GO" id="GO:0003677">
    <property type="term" value="F:DNA binding"/>
    <property type="evidence" value="ECO:0007669"/>
    <property type="project" value="InterPro"/>
</dbReference>
<dbReference type="GO" id="GO:0003916">
    <property type="term" value="F:DNA topoisomerase activity"/>
    <property type="evidence" value="ECO:0007669"/>
    <property type="project" value="InterPro"/>
</dbReference>
<protein>
    <submittedName>
        <fullName evidence="3">Topoisomerase-like DNA binding C4 zinc finger protein</fullName>
    </submittedName>
</protein>
<dbReference type="InterPro" id="IPR013498">
    <property type="entry name" value="Topo_IA_Znf"/>
</dbReference>
<feature type="domain" description="DNA topoisomerase type IA zn finger" evidence="1">
    <location>
        <begin position="118"/>
        <end position="153"/>
    </location>
</feature>
<proteinExistence type="predicted"/>
<gene>
    <name evidence="3" type="ORF">EDD71_1018</name>
</gene>
<dbReference type="Proteomes" id="UP000295325">
    <property type="component" value="Unassembled WGS sequence"/>
</dbReference>
<dbReference type="EMBL" id="SOAZ01000001">
    <property type="protein sequence ID" value="TDT63584.1"/>
    <property type="molecule type" value="Genomic_DNA"/>
</dbReference>
<evidence type="ECO:0000313" key="4">
    <source>
        <dbReference type="Proteomes" id="UP000295325"/>
    </source>
</evidence>
<dbReference type="GO" id="GO:0005694">
    <property type="term" value="C:chromosome"/>
    <property type="evidence" value="ECO:0007669"/>
    <property type="project" value="InterPro"/>
</dbReference>
<dbReference type="Pfam" id="PF10881">
    <property type="entry name" value="DUF2726"/>
    <property type="match status" value="1"/>
</dbReference>
<dbReference type="Pfam" id="PF01396">
    <property type="entry name" value="Zn_ribbon_Top1"/>
    <property type="match status" value="1"/>
</dbReference>
<organism evidence="3 4">
    <name type="scientific">Fonticella tunisiensis</name>
    <dbReference type="NCBI Taxonomy" id="1096341"/>
    <lineage>
        <taxon>Bacteria</taxon>
        <taxon>Bacillati</taxon>
        <taxon>Bacillota</taxon>
        <taxon>Clostridia</taxon>
        <taxon>Eubacteriales</taxon>
        <taxon>Clostridiaceae</taxon>
        <taxon>Fonticella</taxon>
    </lineage>
</organism>
<dbReference type="RefSeq" id="WP_243116338.1">
    <property type="nucleotide sequence ID" value="NZ_SOAZ01000001.1"/>
</dbReference>